<accession>A0ABX2ZYE9</accession>
<organism evidence="3 4">
    <name type="scientific">Gottfriedia luciferensis</name>
    <dbReference type="NCBI Taxonomy" id="178774"/>
    <lineage>
        <taxon>Bacteria</taxon>
        <taxon>Bacillati</taxon>
        <taxon>Bacillota</taxon>
        <taxon>Bacilli</taxon>
        <taxon>Bacillales</taxon>
        <taxon>Bacillaceae</taxon>
        <taxon>Gottfriedia</taxon>
    </lineage>
</organism>
<sequence>MYINVSTVRTTKELHSLLKKKLKFPDYYNEDWDSFWEIISGVVELPNKIRFVGWSELERRFPEDSNIMKEYLLEHNQEFPNWKCEFLFN</sequence>
<dbReference type="SUPFAM" id="SSF52038">
    <property type="entry name" value="Barstar-related"/>
    <property type="match status" value="1"/>
</dbReference>
<comment type="caution">
    <text evidence="3">The sequence shown here is derived from an EMBL/GenBank/DDBJ whole genome shotgun (WGS) entry which is preliminary data.</text>
</comment>
<dbReference type="InterPro" id="IPR035905">
    <property type="entry name" value="Barstar-like_sf"/>
</dbReference>
<dbReference type="Pfam" id="PF01337">
    <property type="entry name" value="Barstar"/>
    <property type="match status" value="1"/>
</dbReference>
<dbReference type="Gene3D" id="3.30.370.10">
    <property type="entry name" value="Barstar-like"/>
    <property type="match status" value="1"/>
</dbReference>
<dbReference type="EMBL" id="MDKC01000002">
    <property type="protein sequence ID" value="ODG93582.1"/>
    <property type="molecule type" value="Genomic_DNA"/>
</dbReference>
<keyword evidence="4" id="KW-1185">Reference proteome</keyword>
<feature type="domain" description="Barstar (barnase inhibitor)" evidence="2">
    <location>
        <begin position="2"/>
        <end position="79"/>
    </location>
</feature>
<comment type="similarity">
    <text evidence="1">Belongs to the barstar family.</text>
</comment>
<dbReference type="Proteomes" id="UP000094580">
    <property type="component" value="Unassembled WGS sequence"/>
</dbReference>
<evidence type="ECO:0000313" key="3">
    <source>
        <dbReference type="EMBL" id="ODG93582.1"/>
    </source>
</evidence>
<gene>
    <name evidence="3" type="ORF">BED47_03975</name>
</gene>
<evidence type="ECO:0000313" key="4">
    <source>
        <dbReference type="Proteomes" id="UP000094580"/>
    </source>
</evidence>
<evidence type="ECO:0000259" key="2">
    <source>
        <dbReference type="Pfam" id="PF01337"/>
    </source>
</evidence>
<evidence type="ECO:0000256" key="1">
    <source>
        <dbReference type="ARBA" id="ARBA00006845"/>
    </source>
</evidence>
<reference evidence="3 4" key="1">
    <citation type="submission" date="2016-07" db="EMBL/GenBank/DDBJ databases">
        <authorList>
            <person name="Townsley L."/>
            <person name="Shank E.A."/>
        </authorList>
    </citation>
    <scope>NUCLEOTIDE SEQUENCE [LARGE SCALE GENOMIC DNA]</scope>
    <source>
        <strain evidence="3 4">CH01</strain>
    </source>
</reference>
<protein>
    <submittedName>
        <fullName evidence="3">Barnase inhibitor</fullName>
    </submittedName>
</protein>
<dbReference type="InterPro" id="IPR000468">
    <property type="entry name" value="Barstar"/>
</dbReference>
<proteinExistence type="inferred from homology"/>
<name>A0ABX2ZYE9_9BACI</name>